<protein>
    <submittedName>
        <fullName evidence="2">Uncharacterized protein</fullName>
    </submittedName>
</protein>
<comment type="caution">
    <text evidence="2">The sequence shown here is derived from an EMBL/GenBank/DDBJ whole genome shotgun (WGS) entry which is preliminary data.</text>
</comment>
<keyword evidence="3" id="KW-1185">Reference proteome</keyword>
<proteinExistence type="predicted"/>
<feature type="transmembrane region" description="Helical" evidence="1">
    <location>
        <begin position="38"/>
        <end position="55"/>
    </location>
</feature>
<evidence type="ECO:0000313" key="2">
    <source>
        <dbReference type="EMBL" id="GAA4468853.1"/>
    </source>
</evidence>
<evidence type="ECO:0000313" key="3">
    <source>
        <dbReference type="Proteomes" id="UP001501175"/>
    </source>
</evidence>
<evidence type="ECO:0000256" key="1">
    <source>
        <dbReference type="SAM" id="Phobius"/>
    </source>
</evidence>
<dbReference type="Proteomes" id="UP001501175">
    <property type="component" value="Unassembled WGS sequence"/>
</dbReference>
<reference evidence="3" key="1">
    <citation type="journal article" date="2019" name="Int. J. Syst. Evol. Microbiol.">
        <title>The Global Catalogue of Microorganisms (GCM) 10K type strain sequencing project: providing services to taxonomists for standard genome sequencing and annotation.</title>
        <authorList>
            <consortium name="The Broad Institute Genomics Platform"/>
            <consortium name="The Broad Institute Genome Sequencing Center for Infectious Disease"/>
            <person name="Wu L."/>
            <person name="Ma J."/>
        </authorList>
    </citation>
    <scope>NUCLEOTIDE SEQUENCE [LARGE SCALE GENOMIC DNA]</scope>
    <source>
        <strain evidence="3">JCM 17927</strain>
    </source>
</reference>
<dbReference type="EMBL" id="BAABHD010000083">
    <property type="protein sequence ID" value="GAA4468853.1"/>
    <property type="molecule type" value="Genomic_DNA"/>
</dbReference>
<organism evidence="2 3">
    <name type="scientific">Nibrella saemangeumensis</name>
    <dbReference type="NCBI Taxonomy" id="1084526"/>
    <lineage>
        <taxon>Bacteria</taxon>
        <taxon>Pseudomonadati</taxon>
        <taxon>Bacteroidota</taxon>
        <taxon>Cytophagia</taxon>
        <taxon>Cytophagales</taxon>
        <taxon>Spirosomataceae</taxon>
        <taxon>Nibrella</taxon>
    </lineage>
</organism>
<feature type="transmembrane region" description="Helical" evidence="1">
    <location>
        <begin position="12"/>
        <end position="32"/>
    </location>
</feature>
<sequence length="60" mass="6686">MIMQLILKLLSYIGLLLTVLPAFGVFYGFLSVGQHKTLMLVGMLLWFATASALMLKSQPR</sequence>
<gene>
    <name evidence="2" type="ORF">GCM10023189_54880</name>
</gene>
<keyword evidence="1" id="KW-0812">Transmembrane</keyword>
<keyword evidence="1" id="KW-0472">Membrane</keyword>
<name>A0ABP8NNS3_9BACT</name>
<keyword evidence="1" id="KW-1133">Transmembrane helix</keyword>
<accession>A0ABP8NNS3</accession>